<comment type="caution">
    <text evidence="1">The sequence shown here is derived from an EMBL/GenBank/DDBJ whole genome shotgun (WGS) entry which is preliminary data.</text>
</comment>
<dbReference type="Proteomes" id="UP001627154">
    <property type="component" value="Unassembled WGS sequence"/>
</dbReference>
<keyword evidence="2" id="KW-1185">Reference proteome</keyword>
<name>A0ABD2X3C0_9HYME</name>
<dbReference type="AlphaFoldDB" id="A0ABD2X3C0"/>
<accession>A0ABD2X3C0</accession>
<gene>
    <name evidence="1" type="ORF">TKK_007434</name>
</gene>
<evidence type="ECO:0000313" key="2">
    <source>
        <dbReference type="Proteomes" id="UP001627154"/>
    </source>
</evidence>
<organism evidence="1 2">
    <name type="scientific">Trichogramma kaykai</name>
    <dbReference type="NCBI Taxonomy" id="54128"/>
    <lineage>
        <taxon>Eukaryota</taxon>
        <taxon>Metazoa</taxon>
        <taxon>Ecdysozoa</taxon>
        <taxon>Arthropoda</taxon>
        <taxon>Hexapoda</taxon>
        <taxon>Insecta</taxon>
        <taxon>Pterygota</taxon>
        <taxon>Neoptera</taxon>
        <taxon>Endopterygota</taxon>
        <taxon>Hymenoptera</taxon>
        <taxon>Apocrita</taxon>
        <taxon>Proctotrupomorpha</taxon>
        <taxon>Chalcidoidea</taxon>
        <taxon>Trichogrammatidae</taxon>
        <taxon>Trichogramma</taxon>
    </lineage>
</organism>
<protein>
    <submittedName>
        <fullName evidence="1">Uncharacterized protein</fullName>
    </submittedName>
</protein>
<evidence type="ECO:0000313" key="1">
    <source>
        <dbReference type="EMBL" id="KAL3399239.1"/>
    </source>
</evidence>
<dbReference type="EMBL" id="JBJJXI010000058">
    <property type="protein sequence ID" value="KAL3399239.1"/>
    <property type="molecule type" value="Genomic_DNA"/>
</dbReference>
<proteinExistence type="predicted"/>
<reference evidence="1 2" key="1">
    <citation type="journal article" date="2024" name="bioRxiv">
        <title>A reference genome for Trichogramma kaykai: A tiny desert-dwelling parasitoid wasp with competing sex-ratio distorters.</title>
        <authorList>
            <person name="Culotta J."/>
            <person name="Lindsey A.R."/>
        </authorList>
    </citation>
    <scope>NUCLEOTIDE SEQUENCE [LARGE SCALE GENOMIC DNA]</scope>
    <source>
        <strain evidence="1 2">KSX58</strain>
    </source>
</reference>
<sequence>MHALVTVHWTRCATGRARGDSYKRGDAYFADRVCNPYVRLAKAASGHIYIGKARTILHSQLSRPTRVQADDDTISHNKRIACTCQCSSQKMNRTRALLGRNV</sequence>